<keyword evidence="11" id="KW-0413">Isomerase</keyword>
<dbReference type="GO" id="GO:0003677">
    <property type="term" value="F:DNA binding"/>
    <property type="evidence" value="ECO:0007669"/>
    <property type="project" value="UniProtKB-KW"/>
</dbReference>
<dbReference type="InterPro" id="IPR038726">
    <property type="entry name" value="PDDEXK_AddAB-type"/>
</dbReference>
<dbReference type="EC" id="5.6.2.4" evidence="13"/>
<keyword evidence="3 15" id="KW-0547">Nucleotide-binding</keyword>
<evidence type="ECO:0000259" key="17">
    <source>
        <dbReference type="PROSITE" id="PS51198"/>
    </source>
</evidence>
<evidence type="ECO:0000256" key="8">
    <source>
        <dbReference type="ARBA" id="ARBA00022840"/>
    </source>
</evidence>
<dbReference type="GO" id="GO:0000725">
    <property type="term" value="P:recombinational repair"/>
    <property type="evidence" value="ECO:0007669"/>
    <property type="project" value="TreeGrafter"/>
</dbReference>
<dbReference type="EMBL" id="CADCUI010000054">
    <property type="protein sequence ID" value="CAA9357407.1"/>
    <property type="molecule type" value="Genomic_DNA"/>
</dbReference>
<dbReference type="PROSITE" id="PS51198">
    <property type="entry name" value="UVRD_HELICASE_ATP_BIND"/>
    <property type="match status" value="1"/>
</dbReference>
<dbReference type="GO" id="GO:0033202">
    <property type="term" value="C:DNA helicase complex"/>
    <property type="evidence" value="ECO:0007669"/>
    <property type="project" value="TreeGrafter"/>
</dbReference>
<evidence type="ECO:0000256" key="1">
    <source>
        <dbReference type="ARBA" id="ARBA00009922"/>
    </source>
</evidence>
<evidence type="ECO:0000256" key="9">
    <source>
        <dbReference type="ARBA" id="ARBA00023125"/>
    </source>
</evidence>
<dbReference type="Pfam" id="PF13361">
    <property type="entry name" value="UvrD_C"/>
    <property type="match status" value="2"/>
</dbReference>
<feature type="region of interest" description="Disordered" evidence="16">
    <location>
        <begin position="536"/>
        <end position="562"/>
    </location>
</feature>
<evidence type="ECO:0000256" key="13">
    <source>
        <dbReference type="ARBA" id="ARBA00034808"/>
    </source>
</evidence>
<dbReference type="InterPro" id="IPR011604">
    <property type="entry name" value="PDDEXK-like_dom_sf"/>
</dbReference>
<dbReference type="Pfam" id="PF12705">
    <property type="entry name" value="PDDEXK_1"/>
    <property type="match status" value="1"/>
</dbReference>
<dbReference type="Gene3D" id="1.10.10.160">
    <property type="match status" value="1"/>
</dbReference>
<keyword evidence="10" id="KW-0234">DNA repair</keyword>
<evidence type="ECO:0000256" key="6">
    <source>
        <dbReference type="ARBA" id="ARBA00022806"/>
    </source>
</evidence>
<keyword evidence="6 15" id="KW-0347">Helicase</keyword>
<dbReference type="InterPro" id="IPR013986">
    <property type="entry name" value="DExx_box_DNA_helicase_dom_sf"/>
</dbReference>
<comment type="catalytic activity">
    <reaction evidence="14">
        <text>ATP + H2O = ADP + phosphate + H(+)</text>
        <dbReference type="Rhea" id="RHEA:13065"/>
        <dbReference type="ChEBI" id="CHEBI:15377"/>
        <dbReference type="ChEBI" id="CHEBI:15378"/>
        <dbReference type="ChEBI" id="CHEBI:30616"/>
        <dbReference type="ChEBI" id="CHEBI:43474"/>
        <dbReference type="ChEBI" id="CHEBI:456216"/>
        <dbReference type="EC" id="5.6.2.4"/>
    </reaction>
</comment>
<evidence type="ECO:0000313" key="19">
    <source>
        <dbReference type="EMBL" id="CAA9357407.1"/>
    </source>
</evidence>
<dbReference type="GO" id="GO:0004527">
    <property type="term" value="F:exonuclease activity"/>
    <property type="evidence" value="ECO:0007669"/>
    <property type="project" value="UniProtKB-KW"/>
</dbReference>
<name>A0A6J4MG31_9ACTN</name>
<evidence type="ECO:0000256" key="4">
    <source>
        <dbReference type="ARBA" id="ARBA00022763"/>
    </source>
</evidence>
<reference evidence="19" key="1">
    <citation type="submission" date="2020-02" db="EMBL/GenBank/DDBJ databases">
        <authorList>
            <person name="Meier V. D."/>
        </authorList>
    </citation>
    <scope>NUCLEOTIDE SEQUENCE</scope>
    <source>
        <strain evidence="19">AVDCRST_MAG34</strain>
    </source>
</reference>
<keyword evidence="5 15" id="KW-0378">Hydrolase</keyword>
<evidence type="ECO:0000256" key="10">
    <source>
        <dbReference type="ARBA" id="ARBA00023204"/>
    </source>
</evidence>
<dbReference type="GO" id="GO:0005829">
    <property type="term" value="C:cytosol"/>
    <property type="evidence" value="ECO:0007669"/>
    <property type="project" value="TreeGrafter"/>
</dbReference>
<dbReference type="SUPFAM" id="SSF52540">
    <property type="entry name" value="P-loop containing nucleoside triphosphate hydrolases"/>
    <property type="match status" value="1"/>
</dbReference>
<dbReference type="InterPro" id="IPR011335">
    <property type="entry name" value="Restrct_endonuc-II-like"/>
</dbReference>
<protein>
    <recommendedName>
        <fullName evidence="13">DNA 3'-5' helicase</fullName>
        <ecNumber evidence="13">5.6.2.4</ecNumber>
    </recommendedName>
</protein>
<dbReference type="InterPro" id="IPR000212">
    <property type="entry name" value="DNA_helicase_UvrD/REP"/>
</dbReference>
<dbReference type="PANTHER" id="PTHR11070:SF55">
    <property type="entry name" value="DNA 3'-5' HELICASE"/>
    <property type="match status" value="1"/>
</dbReference>
<dbReference type="AlphaFoldDB" id="A0A6J4MG31"/>
<accession>A0A6J4MG31</accession>
<dbReference type="Gene3D" id="3.90.320.10">
    <property type="match status" value="1"/>
</dbReference>
<dbReference type="PANTHER" id="PTHR11070">
    <property type="entry name" value="UVRD / RECB / PCRA DNA HELICASE FAMILY MEMBER"/>
    <property type="match status" value="1"/>
</dbReference>
<evidence type="ECO:0000256" key="15">
    <source>
        <dbReference type="PROSITE-ProRule" id="PRU00560"/>
    </source>
</evidence>
<keyword evidence="9" id="KW-0238">DNA-binding</keyword>
<proteinExistence type="inferred from homology"/>
<dbReference type="GO" id="GO:0043138">
    <property type="term" value="F:3'-5' DNA helicase activity"/>
    <property type="evidence" value="ECO:0007669"/>
    <property type="project" value="UniProtKB-EC"/>
</dbReference>
<feature type="domain" description="UvrD-like helicase ATP-binding" evidence="17">
    <location>
        <begin position="25"/>
        <end position="367"/>
    </location>
</feature>
<gene>
    <name evidence="19" type="ORF">AVDCRST_MAG34-2195</name>
</gene>
<evidence type="ECO:0000259" key="18">
    <source>
        <dbReference type="PROSITE" id="PS51217"/>
    </source>
</evidence>
<dbReference type="PROSITE" id="PS51217">
    <property type="entry name" value="UVRD_HELICASE_CTER"/>
    <property type="match status" value="1"/>
</dbReference>
<dbReference type="SUPFAM" id="SSF52980">
    <property type="entry name" value="Restriction endonuclease-like"/>
    <property type="match status" value="1"/>
</dbReference>
<evidence type="ECO:0000256" key="12">
    <source>
        <dbReference type="ARBA" id="ARBA00034617"/>
    </source>
</evidence>
<evidence type="ECO:0000256" key="11">
    <source>
        <dbReference type="ARBA" id="ARBA00023235"/>
    </source>
</evidence>
<feature type="binding site" evidence="15">
    <location>
        <begin position="46"/>
        <end position="53"/>
    </location>
    <ligand>
        <name>ATP</name>
        <dbReference type="ChEBI" id="CHEBI:30616"/>
    </ligand>
</feature>
<dbReference type="Gene3D" id="3.40.50.300">
    <property type="entry name" value="P-loop containing nucleotide triphosphate hydrolases"/>
    <property type="match status" value="3"/>
</dbReference>
<keyword evidence="7" id="KW-0269">Exonuclease</keyword>
<keyword evidence="8 15" id="KW-0067">ATP-binding</keyword>
<keyword evidence="2" id="KW-0540">Nuclease</keyword>
<dbReference type="Pfam" id="PF00580">
    <property type="entry name" value="UvrD-helicase"/>
    <property type="match status" value="1"/>
</dbReference>
<evidence type="ECO:0000256" key="16">
    <source>
        <dbReference type="SAM" id="MobiDB-lite"/>
    </source>
</evidence>
<dbReference type="InterPro" id="IPR014017">
    <property type="entry name" value="DNA_helicase_UvrD-like_C"/>
</dbReference>
<evidence type="ECO:0000256" key="5">
    <source>
        <dbReference type="ARBA" id="ARBA00022801"/>
    </source>
</evidence>
<evidence type="ECO:0000256" key="7">
    <source>
        <dbReference type="ARBA" id="ARBA00022839"/>
    </source>
</evidence>
<comment type="similarity">
    <text evidence="1">Belongs to the helicase family. UvrD subfamily.</text>
</comment>
<dbReference type="CDD" id="cd17932">
    <property type="entry name" value="DEXQc_UvrD"/>
    <property type="match status" value="1"/>
</dbReference>
<evidence type="ECO:0000256" key="14">
    <source>
        <dbReference type="ARBA" id="ARBA00048988"/>
    </source>
</evidence>
<comment type="catalytic activity">
    <reaction evidence="12">
        <text>Couples ATP hydrolysis with the unwinding of duplex DNA by translocating in the 3'-5' direction.</text>
        <dbReference type="EC" id="5.6.2.4"/>
    </reaction>
</comment>
<dbReference type="InterPro" id="IPR014016">
    <property type="entry name" value="UvrD-like_ATP-bd"/>
</dbReference>
<dbReference type="Gene3D" id="1.10.486.10">
    <property type="entry name" value="PCRA, domain 4"/>
    <property type="match status" value="1"/>
</dbReference>
<organism evidence="19">
    <name type="scientific">uncultured Nocardioidaceae bacterium</name>
    <dbReference type="NCBI Taxonomy" id="253824"/>
    <lineage>
        <taxon>Bacteria</taxon>
        <taxon>Bacillati</taxon>
        <taxon>Actinomycetota</taxon>
        <taxon>Actinomycetes</taxon>
        <taxon>Propionibacteriales</taxon>
        <taxon>Nocardioidaceae</taxon>
        <taxon>environmental samples</taxon>
    </lineage>
</organism>
<evidence type="ECO:0000256" key="2">
    <source>
        <dbReference type="ARBA" id="ARBA00022722"/>
    </source>
</evidence>
<dbReference type="InterPro" id="IPR027417">
    <property type="entry name" value="P-loop_NTPase"/>
</dbReference>
<dbReference type="GO" id="GO:0005524">
    <property type="term" value="F:ATP binding"/>
    <property type="evidence" value="ECO:0007669"/>
    <property type="project" value="UniProtKB-UniRule"/>
</dbReference>
<feature type="domain" description="UvrD-like helicase C-terminal" evidence="18">
    <location>
        <begin position="368"/>
        <end position="679"/>
    </location>
</feature>
<evidence type="ECO:0000256" key="3">
    <source>
        <dbReference type="ARBA" id="ARBA00022741"/>
    </source>
</evidence>
<sequence length="1100" mass="119787">MTAAPITNPRLDTPSALQAFMRADYPLSPQQFTAVTAPLEPAVVIAGAGSGKTTLMAARVVWLVGTGQVRPEEILGLTFTTKAASELGTRIRSALSAAGIPPPRGTVRADRDDASEDLLEPTVATYNAYAASLLTEHGLRIGHEPDTRVIADASRYQLAARVIARYDGTVKLLSDHPATVIGYVLGLDAALSEHLVSPEQLRAFHRRERPAFAEALAVSKAKVDLEKVLSAIDRREELVGLVERYRALKQHLGLMEFSDQIELAARLADLRPEVGHAERAKFKVVLLDEYQDTSVAQALMLRRLFSGATREEGRGHPVTAVGDPNQAIYGWRGASVSNILRFGEDFPAADGSTAVPSYPLTVNRRSDRRILAVANELARPLLAEFPMVKPLEAPEEAAEGTVGAEVFETYDDELSWLTGEVTAAHERCGSWREIGVLTRDNAHAADVFRALSEAEIPVEIVGLKGLLALPEVAEVVATLMLLHDLTANAALLTLLTGPRWAIGPRDLALLGRRAERLAGGRRRRGSEPHRPLAEELEEAVSGVDPTEVPSLSDALDDPGEGDYSPEARERFALLSAELRYLRGSTGEPLLDLVRRIIDVTGIDVELASSVSPAARARRENLDLFVRAVADFQAIDGAVTLPALVAYLQAEDESGGNGLDVATPTEADSVKLLTVHRAKGLEWDVVFLVGVARDKFPSNRTRIKWTSGPGILPYALRGDARDLPVLRGHTKADLGAFAEDSKAHESQEELRLGYVAFTRPRHELVVSSYCWTASRKTGNGPSAYQEVVKTMLASWGETPPRWRDVPGKDQVNPLLATRVSRPWPVETHSDEVARRLAAAQLVRTEMERRAAASSSTWQPDSEADGERHLAADEAELLAAWDREAERLLAEARARRATTVEVPLPSSLSATSLAALRDDPDAFASSLARPMPRPPSPAARFGTRFHAWVEAWYDADRQDLLVDPDELSGRADLGVDDDADLEELIAKFRSGPFAERRAVAIEPSFALVLDGQVVRGRIDAVFAEEDGGVLLVDWKTNRAHSADPLQLAVYRLAWSELHGVPLEKIRAAFYYVRDGDVVEPPDLPGRAQLELLLRAEPPSMSG</sequence>
<keyword evidence="4" id="KW-0227">DNA damage</keyword>